<reference evidence="3" key="1">
    <citation type="journal article" date="2019" name="Int. J. Syst. Evol. Microbiol.">
        <title>The Global Catalogue of Microorganisms (GCM) 10K type strain sequencing project: providing services to taxonomists for standard genome sequencing and annotation.</title>
        <authorList>
            <consortium name="The Broad Institute Genomics Platform"/>
            <consortium name="The Broad Institute Genome Sequencing Center for Infectious Disease"/>
            <person name="Wu L."/>
            <person name="Ma J."/>
        </authorList>
    </citation>
    <scope>NUCLEOTIDE SEQUENCE [LARGE SCALE GENOMIC DNA]</scope>
    <source>
        <strain evidence="3">CCUG 61889</strain>
    </source>
</reference>
<dbReference type="EMBL" id="JBHRZT010000067">
    <property type="protein sequence ID" value="MFC3884972.1"/>
    <property type="molecule type" value="Genomic_DNA"/>
</dbReference>
<proteinExistence type="predicted"/>
<dbReference type="Gene3D" id="1.25.40.10">
    <property type="entry name" value="Tetratricopeptide repeat domain"/>
    <property type="match status" value="1"/>
</dbReference>
<organism evidence="2 3">
    <name type="scientific">Bacillus songklensis</name>
    <dbReference type="NCBI Taxonomy" id="1069116"/>
    <lineage>
        <taxon>Bacteria</taxon>
        <taxon>Bacillati</taxon>
        <taxon>Bacillota</taxon>
        <taxon>Bacilli</taxon>
        <taxon>Bacillales</taxon>
        <taxon>Bacillaceae</taxon>
        <taxon>Bacillus</taxon>
    </lineage>
</organism>
<sequence>MKIGDRIRSLRLVKKMTQGQLIEGIASITYLSKVENNQTQPTDHFIKKIAERLNIAPDILLEQTPDGFAKKLENIYDHYWKHDILSEENLALLQVQVNETHVNRSFLMIFTTLIRYYFVGFRLHEAKFIFEQSTNIINVYDSSIEERLYFNYYLICGKLLMDLHMPLQANEYLLRCESYVAGADDQDRAKLYFSLSIVNQQLNEDKLACLYYSGKSYEYQKKLGDSNRLAMVLFTRAIQFHLVNQPMDAMNSLREAKACYWDQDNPNLHAILEYSIGRVHQVGKDYDQAITSYMNATQLYLKSSFKEKSIQVHKRLIEIYIEQKEWKLVEEHLNQAQTIAMERKNLYYDVELDILQASVYKHQAQEAHYEKAMRMLIEHCMELEYYYHIKNLATEFGAYFYNKQSYKKAATYYHQAFHAEQMQKSHYSGLLGKNHVKLT</sequence>
<dbReference type="InterPro" id="IPR001387">
    <property type="entry name" value="Cro/C1-type_HTH"/>
</dbReference>
<dbReference type="CDD" id="cd00093">
    <property type="entry name" value="HTH_XRE"/>
    <property type="match status" value="1"/>
</dbReference>
<name>A0ABV8B412_9BACI</name>
<dbReference type="SMART" id="SM00530">
    <property type="entry name" value="HTH_XRE"/>
    <property type="match status" value="1"/>
</dbReference>
<dbReference type="InterPro" id="IPR010982">
    <property type="entry name" value="Lambda_DNA-bd_dom_sf"/>
</dbReference>
<evidence type="ECO:0000259" key="1">
    <source>
        <dbReference type="PROSITE" id="PS50943"/>
    </source>
</evidence>
<feature type="domain" description="HTH cro/C1-type" evidence="1">
    <location>
        <begin position="7"/>
        <end position="60"/>
    </location>
</feature>
<comment type="caution">
    <text evidence="2">The sequence shown here is derived from an EMBL/GenBank/DDBJ whole genome shotgun (WGS) entry which is preliminary data.</text>
</comment>
<dbReference type="Proteomes" id="UP001595752">
    <property type="component" value="Unassembled WGS sequence"/>
</dbReference>
<keyword evidence="3" id="KW-1185">Reference proteome</keyword>
<dbReference type="Gene3D" id="1.10.260.40">
    <property type="entry name" value="lambda repressor-like DNA-binding domains"/>
    <property type="match status" value="1"/>
</dbReference>
<dbReference type="InterPro" id="IPR011990">
    <property type="entry name" value="TPR-like_helical_dom_sf"/>
</dbReference>
<protein>
    <submittedName>
        <fullName evidence="2">Helix-turn-helix domain-containing protein</fullName>
    </submittedName>
</protein>
<evidence type="ECO:0000313" key="2">
    <source>
        <dbReference type="EMBL" id="MFC3884972.1"/>
    </source>
</evidence>
<dbReference type="SUPFAM" id="SSF48452">
    <property type="entry name" value="TPR-like"/>
    <property type="match status" value="1"/>
</dbReference>
<evidence type="ECO:0000313" key="3">
    <source>
        <dbReference type="Proteomes" id="UP001595752"/>
    </source>
</evidence>
<dbReference type="Pfam" id="PF01381">
    <property type="entry name" value="HTH_3"/>
    <property type="match status" value="1"/>
</dbReference>
<dbReference type="SUPFAM" id="SSF47413">
    <property type="entry name" value="lambda repressor-like DNA-binding domains"/>
    <property type="match status" value="1"/>
</dbReference>
<accession>A0ABV8B412</accession>
<gene>
    <name evidence="2" type="ORF">ACFOU2_16450</name>
</gene>
<dbReference type="PROSITE" id="PS50943">
    <property type="entry name" value="HTH_CROC1"/>
    <property type="match status" value="1"/>
</dbReference>
<dbReference type="RefSeq" id="WP_377916928.1">
    <property type="nucleotide sequence ID" value="NZ_JBHRZT010000067.1"/>
</dbReference>